<feature type="transmembrane region" description="Helical" evidence="1">
    <location>
        <begin position="89"/>
        <end position="109"/>
    </location>
</feature>
<keyword evidence="1" id="KW-1133">Transmembrane helix</keyword>
<organism evidence="2">
    <name type="scientific">uncultured Solirubrobacteraceae bacterium</name>
    <dbReference type="NCBI Taxonomy" id="1162706"/>
    <lineage>
        <taxon>Bacteria</taxon>
        <taxon>Bacillati</taxon>
        <taxon>Actinomycetota</taxon>
        <taxon>Thermoleophilia</taxon>
        <taxon>Solirubrobacterales</taxon>
        <taxon>Solirubrobacteraceae</taxon>
        <taxon>environmental samples</taxon>
    </lineage>
</organism>
<sequence>STWIDGFAGRYGWLDYSAPSWVGTWFRFFIATAGLLTVATLIRAREAVFSRRAEVLAYIAFSITLAAVIAKTGYDYRRATGFVFEQPRYLFGVVGLYSGFVAVACLGLGHRFAPKLAILAIGFFCLHNMTGLTQTMLRYYG</sequence>
<proteinExistence type="predicted"/>
<accession>A0A6J4TBE2</accession>
<keyword evidence="1" id="KW-0472">Membrane</keyword>
<evidence type="ECO:0000313" key="2">
    <source>
        <dbReference type="EMBL" id="CAA9518569.1"/>
    </source>
</evidence>
<feature type="transmembrane region" description="Helical" evidence="1">
    <location>
        <begin position="25"/>
        <end position="43"/>
    </location>
</feature>
<dbReference type="AlphaFoldDB" id="A0A6J4TBE2"/>
<feature type="non-terminal residue" evidence="2">
    <location>
        <position position="1"/>
    </location>
</feature>
<feature type="transmembrane region" description="Helical" evidence="1">
    <location>
        <begin position="55"/>
        <end position="74"/>
    </location>
</feature>
<dbReference type="EMBL" id="CADCVR010000097">
    <property type="protein sequence ID" value="CAA9518569.1"/>
    <property type="molecule type" value="Genomic_DNA"/>
</dbReference>
<evidence type="ECO:0000256" key="1">
    <source>
        <dbReference type="SAM" id="Phobius"/>
    </source>
</evidence>
<gene>
    <name evidence="2" type="ORF">AVDCRST_MAG53-3139</name>
</gene>
<reference evidence="2" key="1">
    <citation type="submission" date="2020-02" db="EMBL/GenBank/DDBJ databases">
        <authorList>
            <person name="Meier V. D."/>
        </authorList>
    </citation>
    <scope>NUCLEOTIDE SEQUENCE</scope>
    <source>
        <strain evidence="2">AVDCRST_MAG53</strain>
    </source>
</reference>
<protein>
    <submittedName>
        <fullName evidence="2">Uncharacterized protein</fullName>
    </submittedName>
</protein>
<feature type="transmembrane region" description="Helical" evidence="1">
    <location>
        <begin position="116"/>
        <end position="137"/>
    </location>
</feature>
<name>A0A6J4TBE2_9ACTN</name>
<keyword evidence="1" id="KW-0812">Transmembrane</keyword>